<evidence type="ECO:0000256" key="4">
    <source>
        <dbReference type="ARBA" id="ARBA00022968"/>
    </source>
</evidence>
<dbReference type="PANTHER" id="PTHR32285">
    <property type="entry name" value="PROTEIN TRICHOME BIREFRINGENCE-LIKE 9-RELATED"/>
    <property type="match status" value="1"/>
</dbReference>
<evidence type="ECO:0000256" key="3">
    <source>
        <dbReference type="ARBA" id="ARBA00022692"/>
    </source>
</evidence>
<keyword evidence="3 8" id="KW-0812">Transmembrane</keyword>
<dbReference type="PANTHER" id="PTHR32285:SF324">
    <property type="entry name" value="PROTEIN TRICHOME BIREFRINGENCE-LIKE 25"/>
    <property type="match status" value="1"/>
</dbReference>
<comment type="caution">
    <text evidence="10">The sequence shown here is derived from an EMBL/GenBank/DDBJ whole genome shotgun (WGS) entry which is preliminary data.</text>
</comment>
<dbReference type="InterPro" id="IPR010632">
    <property type="entry name" value="DUF1221"/>
</dbReference>
<evidence type="ECO:0000256" key="1">
    <source>
        <dbReference type="ARBA" id="ARBA00004323"/>
    </source>
</evidence>
<sequence>MDQFRRIGEVLGSLRALMVLQDSIDVNPRQCRLLVDAFDLAFHAVADALRTHLTFDPRHTLRWRPLEHPLAELHLICLEGEHYVRRCLEPKPIWWGKVLALSREADCVEFHLHNLLWCLPVVLEAIEAIAEGAVGFDDEATRKNRVLVSKKYEKEWMEPRLFQHKLGELYLSSKDFCARLDSASREDHWILSQILNNRKISPLDPLTDHEKSLRELLISPKSQLFPSSVLVQSPGYQVRKSSSNFMEVQWMGESFLVEHLIGRTIDEASIANEISALASMVHPNVSHYMYVLADQEKKEWFLVMEWMSMDLSSYTKNLCSTKNKASFPLLVAVDTMLQIARGMEYLHSKKLFHGDLNPSNILVKARSCSPDGYLHVKVAGFAKWSTKNSKSSTSVEGETDPCIWYAPEVLQEQEQAQDGSTNNSNSCINGRLRCSEKADIYSFGMICFQLLTGKVPFEDEHRQKDNTSKNIRVGVRPLFPSQSPKYLTNLTKKCWHSDPMQRPSFSTICRLLRYIKRFLVMNSEHIQPLVDYFELESSMCKSFTSWVQKDVLGASEVPFQMFAYRVLEREKTSANVKGTSWDIEGDETSVWGEEKQNTGILTDDPLLSPQVNQDTSMKSSAKKIHGKLKQQLFSMFFTSYCYYAHLNLVMTVSRNRLVSPGQKKNTTTVIKPPQLSGRSFSVNNGNRFQQVMMIPARRSVMAEGKQEMPREDQGTARRKSFYGFLLGILGSAFLLVLAFQLLFPRATDARPAPTEDDANRCDLFSGEWKKDSSPAYSNSSCKFISSPQNCLTNGRLNTDYLSWRWKPHGCKIPPTDTRKFSNSMRGKSIAFIGDSILRNQMESLLCILSKVEEAVLVYHDETYQSKTWYLPSHNITLGLIWAPFLVKSTEAKSKKDIQIYLDVLDPVWTSQYQNYDYIMLSGGQWFLKETTFWENNTIVGCHYCPGKGLKELGMDYSYRRALRLIFRFLSAADHKPLVVLRTWTPSHFEYGQWYSGGICNRTKPFNEGEYNADPVDAVMRNVELEEFQEGLVNGLNLSLLDIYHLSLLRPDGHPGPYRKYHPDISKKPQEDCLHWCLPGPIDTWNELLIAILMGEEELRSSF</sequence>
<dbReference type="InterPro" id="IPR000719">
    <property type="entry name" value="Prot_kinase_dom"/>
</dbReference>
<dbReference type="PROSITE" id="PS50011">
    <property type="entry name" value="PROTEIN_KINASE_DOM"/>
    <property type="match status" value="1"/>
</dbReference>
<dbReference type="Gene3D" id="1.10.510.10">
    <property type="entry name" value="Transferase(Phosphotransferase) domain 1"/>
    <property type="match status" value="1"/>
</dbReference>
<organism evidence="10 11">
    <name type="scientific">Zingiber officinale</name>
    <name type="common">Ginger</name>
    <name type="synonym">Amomum zingiber</name>
    <dbReference type="NCBI Taxonomy" id="94328"/>
    <lineage>
        <taxon>Eukaryota</taxon>
        <taxon>Viridiplantae</taxon>
        <taxon>Streptophyta</taxon>
        <taxon>Embryophyta</taxon>
        <taxon>Tracheophyta</taxon>
        <taxon>Spermatophyta</taxon>
        <taxon>Magnoliopsida</taxon>
        <taxon>Liliopsida</taxon>
        <taxon>Zingiberales</taxon>
        <taxon>Zingiberaceae</taxon>
        <taxon>Zingiber</taxon>
    </lineage>
</organism>
<keyword evidence="7 8" id="KW-0472">Membrane</keyword>
<reference evidence="10 11" key="1">
    <citation type="submission" date="2020-08" db="EMBL/GenBank/DDBJ databases">
        <title>Plant Genome Project.</title>
        <authorList>
            <person name="Zhang R.-G."/>
        </authorList>
    </citation>
    <scope>NUCLEOTIDE SEQUENCE [LARGE SCALE GENOMIC DNA]</scope>
    <source>
        <tissue evidence="10">Rhizome</tissue>
    </source>
</reference>
<gene>
    <name evidence="10" type="ORF">ZIOFF_002635</name>
</gene>
<dbReference type="EMBL" id="JACMSC010000001">
    <property type="protein sequence ID" value="KAG6537541.1"/>
    <property type="molecule type" value="Genomic_DNA"/>
</dbReference>
<dbReference type="Proteomes" id="UP000734854">
    <property type="component" value="Unassembled WGS sequence"/>
</dbReference>
<keyword evidence="11" id="KW-1185">Reference proteome</keyword>
<evidence type="ECO:0000313" key="11">
    <source>
        <dbReference type="Proteomes" id="UP000734854"/>
    </source>
</evidence>
<feature type="domain" description="Protein kinase" evidence="9">
    <location>
        <begin position="123"/>
        <end position="519"/>
    </location>
</feature>
<comment type="similarity">
    <text evidence="2">Belongs to the PC-esterase family. TBL subfamily.</text>
</comment>
<feature type="transmembrane region" description="Helical" evidence="8">
    <location>
        <begin position="721"/>
        <end position="743"/>
    </location>
</feature>
<dbReference type="InterPro" id="IPR001245">
    <property type="entry name" value="Ser-Thr/Tyr_kinase_cat_dom"/>
</dbReference>
<evidence type="ECO:0000259" key="9">
    <source>
        <dbReference type="PROSITE" id="PS50011"/>
    </source>
</evidence>
<evidence type="ECO:0000256" key="2">
    <source>
        <dbReference type="ARBA" id="ARBA00007727"/>
    </source>
</evidence>
<dbReference type="Pfam" id="PF13839">
    <property type="entry name" value="PC-Esterase"/>
    <property type="match status" value="1"/>
</dbReference>
<feature type="transmembrane region" description="Helical" evidence="8">
    <location>
        <begin position="632"/>
        <end position="653"/>
    </location>
</feature>
<proteinExistence type="inferred from homology"/>
<dbReference type="InterPro" id="IPR025846">
    <property type="entry name" value="TBL_N"/>
</dbReference>
<dbReference type="Pfam" id="PF14416">
    <property type="entry name" value="PMR5N"/>
    <property type="match status" value="1"/>
</dbReference>
<dbReference type="Pfam" id="PF07714">
    <property type="entry name" value="PK_Tyr_Ser-Thr"/>
    <property type="match status" value="1"/>
</dbReference>
<keyword evidence="4" id="KW-0735">Signal-anchor</keyword>
<accession>A0A8J5LZA7</accession>
<name>A0A8J5LZA7_ZINOF</name>
<protein>
    <recommendedName>
        <fullName evidence="9">Protein kinase domain-containing protein</fullName>
    </recommendedName>
</protein>
<evidence type="ECO:0000256" key="5">
    <source>
        <dbReference type="ARBA" id="ARBA00022989"/>
    </source>
</evidence>
<keyword evidence="5 8" id="KW-1133">Transmembrane helix</keyword>
<evidence type="ECO:0000256" key="6">
    <source>
        <dbReference type="ARBA" id="ARBA00023034"/>
    </source>
</evidence>
<evidence type="ECO:0000313" key="10">
    <source>
        <dbReference type="EMBL" id="KAG6537541.1"/>
    </source>
</evidence>
<dbReference type="InterPro" id="IPR011009">
    <property type="entry name" value="Kinase-like_dom_sf"/>
</dbReference>
<comment type="subcellular location">
    <subcellularLocation>
        <location evidence="1">Golgi apparatus membrane</location>
        <topology evidence="1">Single-pass type II membrane protein</topology>
    </subcellularLocation>
</comment>
<evidence type="ECO:0000256" key="8">
    <source>
        <dbReference type="SAM" id="Phobius"/>
    </source>
</evidence>
<dbReference type="GO" id="GO:0004672">
    <property type="term" value="F:protein kinase activity"/>
    <property type="evidence" value="ECO:0007669"/>
    <property type="project" value="InterPro"/>
</dbReference>
<evidence type="ECO:0000256" key="7">
    <source>
        <dbReference type="ARBA" id="ARBA00023136"/>
    </source>
</evidence>
<dbReference type="GO" id="GO:0005524">
    <property type="term" value="F:ATP binding"/>
    <property type="evidence" value="ECO:0007669"/>
    <property type="project" value="InterPro"/>
</dbReference>
<dbReference type="InterPro" id="IPR026057">
    <property type="entry name" value="TBL_C"/>
</dbReference>
<dbReference type="InterPro" id="IPR029962">
    <property type="entry name" value="TBL"/>
</dbReference>
<keyword evidence="6" id="KW-0333">Golgi apparatus</keyword>
<dbReference type="AlphaFoldDB" id="A0A8J5LZA7"/>
<dbReference type="Pfam" id="PF06760">
    <property type="entry name" value="DUF1221"/>
    <property type="match status" value="1"/>
</dbReference>
<dbReference type="GO" id="GO:0000139">
    <property type="term" value="C:Golgi membrane"/>
    <property type="evidence" value="ECO:0007669"/>
    <property type="project" value="UniProtKB-SubCell"/>
</dbReference>
<dbReference type="SUPFAM" id="SSF56112">
    <property type="entry name" value="Protein kinase-like (PK-like)"/>
    <property type="match status" value="1"/>
</dbReference>
<dbReference type="GO" id="GO:1990538">
    <property type="term" value="F:xylan O-acetyltransferase activity"/>
    <property type="evidence" value="ECO:0007669"/>
    <property type="project" value="UniProtKB-ARBA"/>
</dbReference>